<dbReference type="AlphaFoldDB" id="A0A498HYJ9"/>
<evidence type="ECO:0000313" key="1">
    <source>
        <dbReference type="EMBL" id="RXH75709.1"/>
    </source>
</evidence>
<evidence type="ECO:0000313" key="2">
    <source>
        <dbReference type="Proteomes" id="UP000290289"/>
    </source>
</evidence>
<proteinExistence type="predicted"/>
<keyword evidence="2" id="KW-1185">Reference proteome</keyword>
<sequence length="97" mass="11291">MRLLMLICGHPRVGESIKGEIVTSTSRIMRREEIGEMEASAAAATHIYFHPYYYFRLATLAFLKCRGFDSTSEYSSTHKEEREKKVDMNLEFLRLSH</sequence>
<accession>A0A498HYJ9</accession>
<reference evidence="1 2" key="1">
    <citation type="submission" date="2018-10" db="EMBL/GenBank/DDBJ databases">
        <title>A high-quality apple genome assembly.</title>
        <authorList>
            <person name="Hu J."/>
        </authorList>
    </citation>
    <scope>NUCLEOTIDE SEQUENCE [LARGE SCALE GENOMIC DNA]</scope>
    <source>
        <strain evidence="2">cv. HFTH1</strain>
        <tissue evidence="1">Young leaf</tissue>
    </source>
</reference>
<gene>
    <name evidence="1" type="ORF">DVH24_039408</name>
</gene>
<dbReference type="Proteomes" id="UP000290289">
    <property type="component" value="Chromosome 15"/>
</dbReference>
<dbReference type="EMBL" id="RDQH01000341">
    <property type="protein sequence ID" value="RXH75709.1"/>
    <property type="molecule type" value="Genomic_DNA"/>
</dbReference>
<dbReference type="PANTHER" id="PTHR35771:SF3">
    <property type="entry name" value="TRANSMEMBRANE PROTEIN"/>
    <property type="match status" value="1"/>
</dbReference>
<dbReference type="PANTHER" id="PTHR35771">
    <property type="entry name" value="TRANSMEMBRANE PROTEIN-RELATED"/>
    <property type="match status" value="1"/>
</dbReference>
<name>A0A498HYJ9_MALDO</name>
<comment type="caution">
    <text evidence="1">The sequence shown here is derived from an EMBL/GenBank/DDBJ whole genome shotgun (WGS) entry which is preliminary data.</text>
</comment>
<organism evidence="1 2">
    <name type="scientific">Malus domestica</name>
    <name type="common">Apple</name>
    <name type="synonym">Pyrus malus</name>
    <dbReference type="NCBI Taxonomy" id="3750"/>
    <lineage>
        <taxon>Eukaryota</taxon>
        <taxon>Viridiplantae</taxon>
        <taxon>Streptophyta</taxon>
        <taxon>Embryophyta</taxon>
        <taxon>Tracheophyta</taxon>
        <taxon>Spermatophyta</taxon>
        <taxon>Magnoliopsida</taxon>
        <taxon>eudicotyledons</taxon>
        <taxon>Gunneridae</taxon>
        <taxon>Pentapetalae</taxon>
        <taxon>rosids</taxon>
        <taxon>fabids</taxon>
        <taxon>Rosales</taxon>
        <taxon>Rosaceae</taxon>
        <taxon>Amygdaloideae</taxon>
        <taxon>Maleae</taxon>
        <taxon>Malus</taxon>
    </lineage>
</organism>
<protein>
    <submittedName>
        <fullName evidence="1">Uncharacterized protein</fullName>
    </submittedName>
</protein>